<feature type="transmembrane region" description="Helical" evidence="1">
    <location>
        <begin position="27"/>
        <end position="46"/>
    </location>
</feature>
<keyword evidence="1" id="KW-0812">Transmembrane</keyword>
<name>A0A8J3EHY3_9RHOB</name>
<accession>A0A8J3EHY3</accession>
<dbReference type="Proteomes" id="UP000617145">
    <property type="component" value="Unassembled WGS sequence"/>
</dbReference>
<comment type="caution">
    <text evidence="2">The sequence shown here is derived from an EMBL/GenBank/DDBJ whole genome shotgun (WGS) entry which is preliminary data.</text>
</comment>
<evidence type="ECO:0000256" key="1">
    <source>
        <dbReference type="SAM" id="Phobius"/>
    </source>
</evidence>
<dbReference type="RefSeq" id="WP_188791447.1">
    <property type="nucleotide sequence ID" value="NZ_BMJV01000007.1"/>
</dbReference>
<sequence length="117" mass="12276">MSTYLPDRNTLPALAKKALPASRKARLAPVGYAMGLFAVGTALLIAKPRFGQVPSPIQNGDAPRIGRWRRAAQHGRDGVQAFAPSNVTDSVGRSLILGGVALLAARALDEMSGRTGK</sequence>
<reference evidence="2" key="1">
    <citation type="journal article" date="2014" name="Int. J. Syst. Evol. Microbiol.">
        <title>Complete genome sequence of Corynebacterium casei LMG S-19264T (=DSM 44701T), isolated from a smear-ripened cheese.</title>
        <authorList>
            <consortium name="US DOE Joint Genome Institute (JGI-PGF)"/>
            <person name="Walter F."/>
            <person name="Albersmeier A."/>
            <person name="Kalinowski J."/>
            <person name="Ruckert C."/>
        </authorList>
    </citation>
    <scope>NUCLEOTIDE SEQUENCE</scope>
    <source>
        <strain evidence="2">CGMCC 1.15762</strain>
    </source>
</reference>
<proteinExistence type="predicted"/>
<protein>
    <submittedName>
        <fullName evidence="2">Uncharacterized protein</fullName>
    </submittedName>
</protein>
<evidence type="ECO:0000313" key="2">
    <source>
        <dbReference type="EMBL" id="GGG81528.1"/>
    </source>
</evidence>
<reference evidence="2" key="2">
    <citation type="submission" date="2020-09" db="EMBL/GenBank/DDBJ databases">
        <authorList>
            <person name="Sun Q."/>
            <person name="Zhou Y."/>
        </authorList>
    </citation>
    <scope>NUCLEOTIDE SEQUENCE</scope>
    <source>
        <strain evidence="2">CGMCC 1.15762</strain>
    </source>
</reference>
<dbReference type="AlphaFoldDB" id="A0A8J3EHY3"/>
<gene>
    <name evidence="2" type="ORF">GCM10011415_33880</name>
</gene>
<evidence type="ECO:0000313" key="3">
    <source>
        <dbReference type="Proteomes" id="UP000617145"/>
    </source>
</evidence>
<organism evidence="2 3">
    <name type="scientific">Salipiger pallidus</name>
    <dbReference type="NCBI Taxonomy" id="1775170"/>
    <lineage>
        <taxon>Bacteria</taxon>
        <taxon>Pseudomonadati</taxon>
        <taxon>Pseudomonadota</taxon>
        <taxon>Alphaproteobacteria</taxon>
        <taxon>Rhodobacterales</taxon>
        <taxon>Roseobacteraceae</taxon>
        <taxon>Salipiger</taxon>
    </lineage>
</organism>
<keyword evidence="3" id="KW-1185">Reference proteome</keyword>
<keyword evidence="1" id="KW-1133">Transmembrane helix</keyword>
<keyword evidence="1" id="KW-0472">Membrane</keyword>
<dbReference type="EMBL" id="BMJV01000007">
    <property type="protein sequence ID" value="GGG81528.1"/>
    <property type="molecule type" value="Genomic_DNA"/>
</dbReference>